<sequence length="149" mass="17231">MESGAAELGAMSVLHVFSYDIPFSYPSRTKYGLLYVLNNNRHPYGRTKVDDELYQTRLPAQIYVSSSLLRHTFSEHNGMLKFKEILDAEMQQKKKEYQKDCMMYNFQTLQKGMGKWRSNHELGSNHVEEGYTSQSGLCEHQPIENLQAA</sequence>
<evidence type="ECO:0000313" key="1">
    <source>
        <dbReference type="EMBL" id="KAK7845252.1"/>
    </source>
</evidence>
<reference evidence="1 2" key="1">
    <citation type="journal article" date="2018" name="Sci. Data">
        <title>The draft genome sequence of cork oak.</title>
        <authorList>
            <person name="Ramos A.M."/>
            <person name="Usie A."/>
            <person name="Barbosa P."/>
            <person name="Barros P.M."/>
            <person name="Capote T."/>
            <person name="Chaves I."/>
            <person name="Simoes F."/>
            <person name="Abreu I."/>
            <person name="Carrasquinho I."/>
            <person name="Faro C."/>
            <person name="Guimaraes J.B."/>
            <person name="Mendonca D."/>
            <person name="Nobrega F."/>
            <person name="Rodrigues L."/>
            <person name="Saibo N.J.M."/>
            <person name="Varela M.C."/>
            <person name="Egas C."/>
            <person name="Matos J."/>
            <person name="Miguel C.M."/>
            <person name="Oliveira M.M."/>
            <person name="Ricardo C.P."/>
            <person name="Goncalves S."/>
        </authorList>
    </citation>
    <scope>NUCLEOTIDE SEQUENCE [LARGE SCALE GENOMIC DNA]</scope>
    <source>
        <strain evidence="2">cv. HL8</strain>
    </source>
</reference>
<accession>A0AAW0L0W3</accession>
<gene>
    <name evidence="1" type="ORF">CFP56_009872</name>
</gene>
<dbReference type="Proteomes" id="UP000237347">
    <property type="component" value="Unassembled WGS sequence"/>
</dbReference>
<organism evidence="1 2">
    <name type="scientific">Quercus suber</name>
    <name type="common">Cork oak</name>
    <dbReference type="NCBI Taxonomy" id="58331"/>
    <lineage>
        <taxon>Eukaryota</taxon>
        <taxon>Viridiplantae</taxon>
        <taxon>Streptophyta</taxon>
        <taxon>Embryophyta</taxon>
        <taxon>Tracheophyta</taxon>
        <taxon>Spermatophyta</taxon>
        <taxon>Magnoliopsida</taxon>
        <taxon>eudicotyledons</taxon>
        <taxon>Gunneridae</taxon>
        <taxon>Pentapetalae</taxon>
        <taxon>rosids</taxon>
        <taxon>fabids</taxon>
        <taxon>Fagales</taxon>
        <taxon>Fagaceae</taxon>
        <taxon>Quercus</taxon>
    </lineage>
</organism>
<dbReference type="EMBL" id="PKMF04000173">
    <property type="protein sequence ID" value="KAK7845252.1"/>
    <property type="molecule type" value="Genomic_DNA"/>
</dbReference>
<comment type="caution">
    <text evidence="1">The sequence shown here is derived from an EMBL/GenBank/DDBJ whole genome shotgun (WGS) entry which is preliminary data.</text>
</comment>
<proteinExistence type="predicted"/>
<protein>
    <submittedName>
        <fullName evidence="1">Uncharacterized protein</fullName>
    </submittedName>
</protein>
<evidence type="ECO:0000313" key="2">
    <source>
        <dbReference type="Proteomes" id="UP000237347"/>
    </source>
</evidence>
<keyword evidence="2" id="KW-1185">Reference proteome</keyword>
<dbReference type="AlphaFoldDB" id="A0AAW0L0W3"/>
<name>A0AAW0L0W3_QUESU</name>